<reference evidence="1" key="1">
    <citation type="submission" date="2020-11" db="EMBL/GenBank/DDBJ databases">
        <authorList>
            <person name="Whitehead M."/>
        </authorList>
    </citation>
    <scope>NUCLEOTIDE SEQUENCE</scope>
    <source>
        <strain evidence="1">EGII</strain>
    </source>
</reference>
<gene>
    <name evidence="1" type="ORF">CCAP1982_LOCUS13710</name>
</gene>
<organism evidence="1 2">
    <name type="scientific">Ceratitis capitata</name>
    <name type="common">Mediterranean fruit fly</name>
    <name type="synonym">Tephritis capitata</name>
    <dbReference type="NCBI Taxonomy" id="7213"/>
    <lineage>
        <taxon>Eukaryota</taxon>
        <taxon>Metazoa</taxon>
        <taxon>Ecdysozoa</taxon>
        <taxon>Arthropoda</taxon>
        <taxon>Hexapoda</taxon>
        <taxon>Insecta</taxon>
        <taxon>Pterygota</taxon>
        <taxon>Neoptera</taxon>
        <taxon>Endopterygota</taxon>
        <taxon>Diptera</taxon>
        <taxon>Brachycera</taxon>
        <taxon>Muscomorpha</taxon>
        <taxon>Tephritoidea</taxon>
        <taxon>Tephritidae</taxon>
        <taxon>Ceratitis</taxon>
        <taxon>Ceratitis</taxon>
    </lineage>
</organism>
<sequence>PTARRRMGGGVGNAVTAAAELPFGDKTIAQTCSVGRLVGCNGKRKIIVSEKNWKKIGKYCIQTNNNSDNYAAFAAASVLCGVFNTLPHTASCTARSTSVPNIRAAAVYVGG</sequence>
<dbReference type="EMBL" id="CAJHJT010000034">
    <property type="protein sequence ID" value="CAD7005350.1"/>
    <property type="molecule type" value="Genomic_DNA"/>
</dbReference>
<comment type="caution">
    <text evidence="1">The sequence shown here is derived from an EMBL/GenBank/DDBJ whole genome shotgun (WGS) entry which is preliminary data.</text>
</comment>
<name>A0A811V2R9_CERCA</name>
<dbReference type="Proteomes" id="UP000606786">
    <property type="component" value="Unassembled WGS sequence"/>
</dbReference>
<feature type="non-terminal residue" evidence="1">
    <location>
        <position position="1"/>
    </location>
</feature>
<evidence type="ECO:0000313" key="1">
    <source>
        <dbReference type="EMBL" id="CAD7005350.1"/>
    </source>
</evidence>
<proteinExistence type="predicted"/>
<protein>
    <submittedName>
        <fullName evidence="1">(Mediterranean fruit fly) hypothetical protein</fullName>
    </submittedName>
</protein>
<dbReference type="AlphaFoldDB" id="A0A811V2R9"/>
<keyword evidence="2" id="KW-1185">Reference proteome</keyword>
<evidence type="ECO:0000313" key="2">
    <source>
        <dbReference type="Proteomes" id="UP000606786"/>
    </source>
</evidence>
<accession>A0A811V2R9</accession>